<keyword evidence="1" id="KW-1133">Transmembrane helix</keyword>
<gene>
    <name evidence="2" type="ORF">Lpp77_01277</name>
</gene>
<dbReference type="AlphaFoldDB" id="A0A8E0IN59"/>
<accession>A0A8E0IN59</accession>
<keyword evidence="1" id="KW-0812">Transmembrane</keyword>
<feature type="transmembrane region" description="Helical" evidence="1">
    <location>
        <begin position="320"/>
        <end position="341"/>
    </location>
</feature>
<protein>
    <recommendedName>
        <fullName evidence="4">EpsG family protein</fullName>
    </recommendedName>
</protein>
<proteinExistence type="predicted"/>
<evidence type="ECO:0000313" key="3">
    <source>
        <dbReference type="Proteomes" id="UP000014249"/>
    </source>
</evidence>
<feature type="transmembrane region" description="Helical" evidence="1">
    <location>
        <begin position="268"/>
        <end position="286"/>
    </location>
</feature>
<reference evidence="2 3" key="1">
    <citation type="journal article" date="2013" name="PLoS ONE">
        <title>Lactobacillus paracasei comparative genomics: towards species pan-genome definition and exploitation of diversity.</title>
        <authorList>
            <person name="Smokvina T."/>
            <person name="Wels M."/>
            <person name="Polka J."/>
            <person name="Chervaux C."/>
            <person name="Brisse S."/>
            <person name="Boekhorst J."/>
            <person name="van Hylckama Vlieg J.E."/>
            <person name="Siezen R.J."/>
        </authorList>
    </citation>
    <scope>NUCLEOTIDE SEQUENCE [LARGE SCALE GENOMIC DNA]</scope>
    <source>
        <strain evidence="2 3">CNCM I-4270</strain>
    </source>
</reference>
<sequence>MLWLCIVLVSFISACLQKMEKLVGLVSFMGLGFLAGNPNLQYDRDALVYMQNYTAGTDYFEKGYNWITKLFEPTIDYQTFRLYSSLIVFLLMFLAILLMTEHVSSVSFFYAIAIFPIDKIQVRNCMGAVFILFGTFFLIKYGNKGVIPAFFIIFIGSLFHSLALYFLLLPVMWLFRDLIERYFSVVSWGLMFIAFILEILGSTSLAPLIVEILGRFGSRANAGENVSTIYSGGGQSIGQWGIFLLVTILAIITVRLIKGMYDKDSSIYYQLVLCALVLWSAALIFMTLSIDYIRILRISAFFYFIYIANVSSNHNLGARLNGIAIGTLSAVILMSLGFWAYGFTQDQILAAFGFI</sequence>
<dbReference type="EMBL" id="ANJX01000048">
    <property type="protein sequence ID" value="EPC56863.1"/>
    <property type="molecule type" value="Genomic_DNA"/>
</dbReference>
<dbReference type="Pfam" id="PF14897">
    <property type="entry name" value="EpsG"/>
    <property type="match status" value="1"/>
</dbReference>
<evidence type="ECO:0000256" key="1">
    <source>
        <dbReference type="SAM" id="Phobius"/>
    </source>
</evidence>
<feature type="transmembrane region" description="Helical" evidence="1">
    <location>
        <begin position="149"/>
        <end position="175"/>
    </location>
</feature>
<name>A0A8E0IN59_LACPA</name>
<feature type="transmembrane region" description="Helical" evidence="1">
    <location>
        <begin position="86"/>
        <end position="113"/>
    </location>
</feature>
<dbReference type="InterPro" id="IPR049458">
    <property type="entry name" value="EpsG-like"/>
</dbReference>
<feature type="transmembrane region" description="Helical" evidence="1">
    <location>
        <begin position="292"/>
        <end position="308"/>
    </location>
</feature>
<feature type="transmembrane region" description="Helical" evidence="1">
    <location>
        <begin position="182"/>
        <end position="201"/>
    </location>
</feature>
<evidence type="ECO:0008006" key="4">
    <source>
        <dbReference type="Google" id="ProtNLM"/>
    </source>
</evidence>
<organism evidence="2 3">
    <name type="scientific">Lacticaseibacillus paracasei subsp. paracasei CNCM I-4270</name>
    <dbReference type="NCBI Taxonomy" id="1256202"/>
    <lineage>
        <taxon>Bacteria</taxon>
        <taxon>Bacillati</taxon>
        <taxon>Bacillota</taxon>
        <taxon>Bacilli</taxon>
        <taxon>Lactobacillales</taxon>
        <taxon>Lactobacillaceae</taxon>
        <taxon>Lacticaseibacillus</taxon>
    </lineage>
</organism>
<feature type="transmembrane region" description="Helical" evidence="1">
    <location>
        <begin position="125"/>
        <end position="143"/>
    </location>
</feature>
<keyword evidence="1" id="KW-0472">Membrane</keyword>
<feature type="transmembrane region" description="Helical" evidence="1">
    <location>
        <begin position="237"/>
        <end position="256"/>
    </location>
</feature>
<evidence type="ECO:0000313" key="2">
    <source>
        <dbReference type="EMBL" id="EPC56863.1"/>
    </source>
</evidence>
<comment type="caution">
    <text evidence="2">The sequence shown here is derived from an EMBL/GenBank/DDBJ whole genome shotgun (WGS) entry which is preliminary data.</text>
</comment>
<dbReference type="Proteomes" id="UP000014249">
    <property type="component" value="Unassembled WGS sequence"/>
</dbReference>